<evidence type="ECO:0000256" key="1">
    <source>
        <dbReference type="ARBA" id="ARBA00010617"/>
    </source>
</evidence>
<keyword evidence="5 7" id="KW-0408">Iron</keyword>
<evidence type="ECO:0000256" key="5">
    <source>
        <dbReference type="ARBA" id="ARBA00023004"/>
    </source>
</evidence>
<dbReference type="Proteomes" id="UP000430079">
    <property type="component" value="Unassembled WGS sequence"/>
</dbReference>
<dbReference type="InterPro" id="IPR002397">
    <property type="entry name" value="Cyt_P450_B"/>
</dbReference>
<dbReference type="GO" id="GO:0016705">
    <property type="term" value="F:oxidoreductase activity, acting on paired donors, with incorporation or reduction of molecular oxygen"/>
    <property type="evidence" value="ECO:0007669"/>
    <property type="project" value="InterPro"/>
</dbReference>
<dbReference type="Gene3D" id="1.10.630.10">
    <property type="entry name" value="Cytochrome P450"/>
    <property type="match status" value="1"/>
</dbReference>
<evidence type="ECO:0000256" key="7">
    <source>
        <dbReference type="RuleBase" id="RU000461"/>
    </source>
</evidence>
<protein>
    <submittedName>
        <fullName evidence="9">Cytochrome P450</fullName>
    </submittedName>
</protein>
<evidence type="ECO:0000256" key="6">
    <source>
        <dbReference type="ARBA" id="ARBA00023033"/>
    </source>
</evidence>
<dbReference type="EMBL" id="BLIO01000001">
    <property type="protein sequence ID" value="GFE18871.1"/>
    <property type="molecule type" value="Genomic_DNA"/>
</dbReference>
<keyword evidence="4 7" id="KW-0560">Oxidoreductase</keyword>
<dbReference type="CDD" id="cd11031">
    <property type="entry name" value="Cyp158A-like"/>
    <property type="match status" value="1"/>
</dbReference>
<feature type="region of interest" description="Disordered" evidence="8">
    <location>
        <begin position="66"/>
        <end position="91"/>
    </location>
</feature>
<gene>
    <name evidence="9" type="ORF">Sgleb_69180</name>
</gene>
<dbReference type="PROSITE" id="PS00086">
    <property type="entry name" value="CYTOCHROME_P450"/>
    <property type="match status" value="1"/>
</dbReference>
<keyword evidence="6 7" id="KW-0503">Monooxygenase</keyword>
<dbReference type="InterPro" id="IPR017972">
    <property type="entry name" value="Cyt_P450_CS"/>
</dbReference>
<evidence type="ECO:0000256" key="2">
    <source>
        <dbReference type="ARBA" id="ARBA00022617"/>
    </source>
</evidence>
<dbReference type="InterPro" id="IPR001128">
    <property type="entry name" value="Cyt_P450"/>
</dbReference>
<comment type="similarity">
    <text evidence="1 7">Belongs to the cytochrome P450 family.</text>
</comment>
<dbReference type="Pfam" id="PF00067">
    <property type="entry name" value="p450"/>
    <property type="match status" value="2"/>
</dbReference>
<accession>A0A640T8S4</accession>
<dbReference type="FunFam" id="1.10.630.10:FF:000018">
    <property type="entry name" value="Cytochrome P450 monooxygenase"/>
    <property type="match status" value="1"/>
</dbReference>
<sequence length="396" mass="43573">MTTADTAPLSYPFNVPESLELSEEYEQARNRPGLLKVRMTYGEPAWLVTRYAEARFVLGDQRFSRAEGARHDEPRQSEGRQDSGILGMDPPDHTRLRTLVAKAFTVRQVEKLRPQVKQLAHGLLDELEAAGPPADLVDRYALPIPVAVICRMLGVPAEDRPRFRVWSDAALSTSSLTAAEFDANMEELRAYMRQLIEEHRRAPQDDLMTALIDARDVNDRLSEVELVDLCVGILVAGHETTATQIPNFVLALLDHPGQLALLRERPELIGGAVEELLRFVPLGSGASQARYATEDVEVGGTLVRAGTPVLVAVGAANRDALRFDAPGTLDISRTGMQHLGFGHGVHHCLGAPLARLELQEAIGALITRFPDLRLAGDVVWKSEMLVRGPRIMPVGW</sequence>
<organism evidence="9 10">
    <name type="scientific">Streptomyces glebosus</name>
    <dbReference type="NCBI Taxonomy" id="249580"/>
    <lineage>
        <taxon>Bacteria</taxon>
        <taxon>Bacillati</taxon>
        <taxon>Actinomycetota</taxon>
        <taxon>Actinomycetes</taxon>
        <taxon>Kitasatosporales</taxon>
        <taxon>Streptomycetaceae</taxon>
        <taxon>Streptomyces</taxon>
    </lineage>
</organism>
<dbReference type="GO" id="GO:0005506">
    <property type="term" value="F:iron ion binding"/>
    <property type="evidence" value="ECO:0007669"/>
    <property type="project" value="InterPro"/>
</dbReference>
<comment type="caution">
    <text evidence="9">The sequence shown here is derived from an EMBL/GenBank/DDBJ whole genome shotgun (WGS) entry which is preliminary data.</text>
</comment>
<keyword evidence="3 7" id="KW-0479">Metal-binding</keyword>
<evidence type="ECO:0000256" key="4">
    <source>
        <dbReference type="ARBA" id="ARBA00023002"/>
    </source>
</evidence>
<evidence type="ECO:0000313" key="9">
    <source>
        <dbReference type="EMBL" id="GFE18871.1"/>
    </source>
</evidence>
<proteinExistence type="inferred from homology"/>
<evidence type="ECO:0000256" key="8">
    <source>
        <dbReference type="SAM" id="MobiDB-lite"/>
    </source>
</evidence>
<name>A0A640T8S4_9ACTN</name>
<evidence type="ECO:0000313" key="10">
    <source>
        <dbReference type="Proteomes" id="UP000430079"/>
    </source>
</evidence>
<dbReference type="GO" id="GO:0004497">
    <property type="term" value="F:monooxygenase activity"/>
    <property type="evidence" value="ECO:0007669"/>
    <property type="project" value="UniProtKB-KW"/>
</dbReference>
<dbReference type="RefSeq" id="WP_190141349.1">
    <property type="nucleotide sequence ID" value="NZ_BLIO01000001.1"/>
</dbReference>
<feature type="compositionally biased region" description="Basic and acidic residues" evidence="8">
    <location>
        <begin position="66"/>
        <end position="81"/>
    </location>
</feature>
<dbReference type="GO" id="GO:0020037">
    <property type="term" value="F:heme binding"/>
    <property type="evidence" value="ECO:0007669"/>
    <property type="project" value="InterPro"/>
</dbReference>
<dbReference type="AlphaFoldDB" id="A0A640T8S4"/>
<dbReference type="SUPFAM" id="SSF48264">
    <property type="entry name" value="Cytochrome P450"/>
    <property type="match status" value="1"/>
</dbReference>
<keyword evidence="2 7" id="KW-0349">Heme</keyword>
<dbReference type="PRINTS" id="PR00359">
    <property type="entry name" value="BP450"/>
</dbReference>
<keyword evidence="10" id="KW-1185">Reference proteome</keyword>
<evidence type="ECO:0000256" key="3">
    <source>
        <dbReference type="ARBA" id="ARBA00022723"/>
    </source>
</evidence>
<dbReference type="InterPro" id="IPR036396">
    <property type="entry name" value="Cyt_P450_sf"/>
</dbReference>
<dbReference type="PANTHER" id="PTHR46696:SF1">
    <property type="entry name" value="CYTOCHROME P450 YJIB-RELATED"/>
    <property type="match status" value="1"/>
</dbReference>
<reference evidence="9 10" key="1">
    <citation type="submission" date="2019-12" db="EMBL/GenBank/DDBJ databases">
        <title>Whole genome shotgun sequence of Streptomyces hygroscopicus subsp. glebosus NBRC 13786.</title>
        <authorList>
            <person name="Ichikawa N."/>
            <person name="Kimura A."/>
            <person name="Kitahashi Y."/>
            <person name="Komaki H."/>
            <person name="Tamura T."/>
        </authorList>
    </citation>
    <scope>NUCLEOTIDE SEQUENCE [LARGE SCALE GENOMIC DNA]</scope>
    <source>
        <strain evidence="9 10">NBRC 13786</strain>
    </source>
</reference>
<dbReference type="PRINTS" id="PR00385">
    <property type="entry name" value="P450"/>
</dbReference>
<dbReference type="PANTHER" id="PTHR46696">
    <property type="entry name" value="P450, PUTATIVE (EUROFUNG)-RELATED"/>
    <property type="match status" value="1"/>
</dbReference>